<evidence type="ECO:0008006" key="3">
    <source>
        <dbReference type="Google" id="ProtNLM"/>
    </source>
</evidence>
<dbReference type="Proteomes" id="UP000007123">
    <property type="component" value="Unassembled WGS sequence"/>
</dbReference>
<accession>K2Q5T6</accession>
<dbReference type="EMBL" id="ALJF01000004">
    <property type="protein sequence ID" value="EKF60560.1"/>
    <property type="molecule type" value="Genomic_DNA"/>
</dbReference>
<reference evidence="1 2" key="1">
    <citation type="journal article" date="2012" name="J. Bacteriol.">
        <title>Draft Genome Sequence of Agrobacterium albertimagni Strain AOL15.</title>
        <authorList>
            <person name="Trimble W.L."/>
            <person name="Phung le T."/>
            <person name="Meyer F."/>
            <person name="Gilbert J.A."/>
            <person name="Silver S."/>
        </authorList>
    </citation>
    <scope>NUCLEOTIDE SEQUENCE [LARGE SCALE GENOMIC DNA]</scope>
    <source>
        <strain evidence="1 2">AOL15</strain>
    </source>
</reference>
<evidence type="ECO:0000313" key="1">
    <source>
        <dbReference type="EMBL" id="EKF60560.1"/>
    </source>
</evidence>
<dbReference type="RefSeq" id="WP_006725163.1">
    <property type="nucleotide sequence ID" value="NZ_ALJF01000004.1"/>
</dbReference>
<gene>
    <name evidence="1" type="ORF">QWE_05823</name>
</gene>
<dbReference type="AlphaFoldDB" id="K2Q5T6"/>
<sequence>MQDAIRVGDVVRTRHIRSPAMLVIKLHIQNDDSDVAELLWFDANMNARQLALDTSLLEHVPQQ</sequence>
<proteinExistence type="predicted"/>
<protein>
    <recommendedName>
        <fullName evidence="3">DUF2158 domain-containing protein</fullName>
    </recommendedName>
</protein>
<dbReference type="PATRIC" id="fig|1156935.5.peg.1172"/>
<name>K2Q5T6_9HYPH</name>
<comment type="caution">
    <text evidence="1">The sequence shown here is derived from an EMBL/GenBank/DDBJ whole genome shotgun (WGS) entry which is preliminary data.</text>
</comment>
<organism evidence="1 2">
    <name type="scientific">Agrobacterium albertimagni AOL15</name>
    <dbReference type="NCBI Taxonomy" id="1156935"/>
    <lineage>
        <taxon>Bacteria</taxon>
        <taxon>Pseudomonadati</taxon>
        <taxon>Pseudomonadota</taxon>
        <taxon>Alphaproteobacteria</taxon>
        <taxon>Hyphomicrobiales</taxon>
        <taxon>Rhizobiaceae</taxon>
        <taxon>Rhizobium/Agrobacterium group</taxon>
        <taxon>Agrobacterium</taxon>
    </lineage>
</organism>
<evidence type="ECO:0000313" key="2">
    <source>
        <dbReference type="Proteomes" id="UP000007123"/>
    </source>
</evidence>
<keyword evidence="2" id="KW-1185">Reference proteome</keyword>
<dbReference type="OrthoDB" id="8410458at2"/>
<dbReference type="eggNOG" id="ENOG5032J5B">
    <property type="taxonomic scope" value="Bacteria"/>
</dbReference>